<dbReference type="RefSeq" id="WP_394825326.1">
    <property type="nucleotide sequence ID" value="NZ_CP089984.1"/>
</dbReference>
<dbReference type="EMBL" id="CP089984">
    <property type="protein sequence ID" value="WXB15691.1"/>
    <property type="molecule type" value="Genomic_DNA"/>
</dbReference>
<dbReference type="Proteomes" id="UP001370348">
    <property type="component" value="Chromosome"/>
</dbReference>
<keyword evidence="2" id="KW-1185">Reference proteome</keyword>
<organism evidence="1 2">
    <name type="scientific">Pendulispora albinea</name>
    <dbReference type="NCBI Taxonomy" id="2741071"/>
    <lineage>
        <taxon>Bacteria</taxon>
        <taxon>Pseudomonadati</taxon>
        <taxon>Myxococcota</taxon>
        <taxon>Myxococcia</taxon>
        <taxon>Myxococcales</taxon>
        <taxon>Sorangiineae</taxon>
        <taxon>Pendulisporaceae</taxon>
        <taxon>Pendulispora</taxon>
    </lineage>
</organism>
<protein>
    <submittedName>
        <fullName evidence="1">Uncharacterized protein</fullName>
    </submittedName>
</protein>
<accession>A0ABZ2M0Y6</accession>
<evidence type="ECO:0000313" key="1">
    <source>
        <dbReference type="EMBL" id="WXB15691.1"/>
    </source>
</evidence>
<gene>
    <name evidence="1" type="ORF">LZC94_00160</name>
</gene>
<evidence type="ECO:0000313" key="2">
    <source>
        <dbReference type="Proteomes" id="UP001370348"/>
    </source>
</evidence>
<proteinExistence type="predicted"/>
<sequence>MNPLMYTLYLIKGLQATDNASGLSTTAVATPAGWTPVSASAIFTMVYSGNEWLRQFDILTPAERTKLFEVMVQHWFDVTRSFSAAAHNASGFAPRDAKLPPAPYWFGSSNATRFLEQVWLQIPAFRQQGVDPALLNSMVDWAESVWPNPGGLETPPAPVRTWASLKSN</sequence>
<name>A0ABZ2M0Y6_9BACT</name>
<reference evidence="1 2" key="1">
    <citation type="submission" date="2021-12" db="EMBL/GenBank/DDBJ databases">
        <title>Discovery of the Pendulisporaceae a myxobacterial family with distinct sporulation behavior and unique specialized metabolism.</title>
        <authorList>
            <person name="Garcia R."/>
            <person name="Popoff A."/>
            <person name="Bader C.D."/>
            <person name="Loehr J."/>
            <person name="Walesch S."/>
            <person name="Walt C."/>
            <person name="Boldt J."/>
            <person name="Bunk B."/>
            <person name="Haeckl F.J.F.P.J."/>
            <person name="Gunesch A.P."/>
            <person name="Birkelbach J."/>
            <person name="Nuebel U."/>
            <person name="Pietschmann T."/>
            <person name="Bach T."/>
            <person name="Mueller R."/>
        </authorList>
    </citation>
    <scope>NUCLEOTIDE SEQUENCE [LARGE SCALE GENOMIC DNA]</scope>
    <source>
        <strain evidence="1 2">MSr11954</strain>
    </source>
</reference>